<sequence>MTSRCVSGFPAPCGYLPGLLPIGRAHLALPPVSPPRLGSGSGDALNRDVCMGNTHERKRMGYSSAQKRQD</sequence>
<accession>A0AAD7RII8</accession>
<gene>
    <name evidence="2" type="ORF">AAFF_G00220910</name>
</gene>
<dbReference type="AlphaFoldDB" id="A0AAD7RII8"/>
<organism evidence="2 3">
    <name type="scientific">Aldrovandia affinis</name>
    <dbReference type="NCBI Taxonomy" id="143900"/>
    <lineage>
        <taxon>Eukaryota</taxon>
        <taxon>Metazoa</taxon>
        <taxon>Chordata</taxon>
        <taxon>Craniata</taxon>
        <taxon>Vertebrata</taxon>
        <taxon>Euteleostomi</taxon>
        <taxon>Actinopterygii</taxon>
        <taxon>Neopterygii</taxon>
        <taxon>Teleostei</taxon>
        <taxon>Notacanthiformes</taxon>
        <taxon>Halosauridae</taxon>
        <taxon>Aldrovandia</taxon>
    </lineage>
</organism>
<proteinExistence type="predicted"/>
<evidence type="ECO:0000313" key="2">
    <source>
        <dbReference type="EMBL" id="KAJ8383391.1"/>
    </source>
</evidence>
<name>A0AAD7RII8_9TELE</name>
<keyword evidence="3" id="KW-1185">Reference proteome</keyword>
<dbReference type="Proteomes" id="UP001221898">
    <property type="component" value="Unassembled WGS sequence"/>
</dbReference>
<reference evidence="2" key="1">
    <citation type="journal article" date="2023" name="Science">
        <title>Genome structures resolve the early diversification of teleost fishes.</title>
        <authorList>
            <person name="Parey E."/>
            <person name="Louis A."/>
            <person name="Montfort J."/>
            <person name="Bouchez O."/>
            <person name="Roques C."/>
            <person name="Iampietro C."/>
            <person name="Lluch J."/>
            <person name="Castinel A."/>
            <person name="Donnadieu C."/>
            <person name="Desvignes T."/>
            <person name="Floi Bucao C."/>
            <person name="Jouanno E."/>
            <person name="Wen M."/>
            <person name="Mejri S."/>
            <person name="Dirks R."/>
            <person name="Jansen H."/>
            <person name="Henkel C."/>
            <person name="Chen W.J."/>
            <person name="Zahm M."/>
            <person name="Cabau C."/>
            <person name="Klopp C."/>
            <person name="Thompson A.W."/>
            <person name="Robinson-Rechavi M."/>
            <person name="Braasch I."/>
            <person name="Lecointre G."/>
            <person name="Bobe J."/>
            <person name="Postlethwait J.H."/>
            <person name="Berthelot C."/>
            <person name="Roest Crollius H."/>
            <person name="Guiguen Y."/>
        </authorList>
    </citation>
    <scope>NUCLEOTIDE SEQUENCE</scope>
    <source>
        <strain evidence="2">NC1722</strain>
    </source>
</reference>
<evidence type="ECO:0000256" key="1">
    <source>
        <dbReference type="SAM" id="MobiDB-lite"/>
    </source>
</evidence>
<evidence type="ECO:0000313" key="3">
    <source>
        <dbReference type="Proteomes" id="UP001221898"/>
    </source>
</evidence>
<dbReference type="EMBL" id="JAINUG010000294">
    <property type="protein sequence ID" value="KAJ8383391.1"/>
    <property type="molecule type" value="Genomic_DNA"/>
</dbReference>
<protein>
    <submittedName>
        <fullName evidence="2">Uncharacterized protein</fullName>
    </submittedName>
</protein>
<feature type="region of interest" description="Disordered" evidence="1">
    <location>
        <begin position="35"/>
        <end position="70"/>
    </location>
</feature>
<comment type="caution">
    <text evidence="2">The sequence shown here is derived from an EMBL/GenBank/DDBJ whole genome shotgun (WGS) entry which is preliminary data.</text>
</comment>